<dbReference type="PRINTS" id="PR00947">
    <property type="entry name" value="CUTICLE"/>
</dbReference>
<dbReference type="Pfam" id="PF00379">
    <property type="entry name" value="Chitin_bind_4"/>
    <property type="match status" value="1"/>
</dbReference>
<organism evidence="5">
    <name type="scientific">Bombyx mori</name>
    <name type="common">Silk moth</name>
    <dbReference type="NCBI Taxonomy" id="7091"/>
    <lineage>
        <taxon>Eukaryota</taxon>
        <taxon>Metazoa</taxon>
        <taxon>Ecdysozoa</taxon>
        <taxon>Arthropoda</taxon>
        <taxon>Hexapoda</taxon>
        <taxon>Insecta</taxon>
        <taxon>Pterygota</taxon>
        <taxon>Neoptera</taxon>
        <taxon>Endopterygota</taxon>
        <taxon>Lepidoptera</taxon>
        <taxon>Glossata</taxon>
        <taxon>Ditrysia</taxon>
        <taxon>Bombycoidea</taxon>
        <taxon>Bombycidae</taxon>
        <taxon>Bombycinae</taxon>
        <taxon>Bombyx</taxon>
    </lineage>
</organism>
<accession>C0H6J3</accession>
<feature type="chain" id="PRO_5002898391" evidence="4">
    <location>
        <begin position="17"/>
        <end position="143"/>
    </location>
</feature>
<feature type="signal peptide" evidence="4">
    <location>
        <begin position="1"/>
        <end position="16"/>
    </location>
</feature>
<reference evidence="5" key="1">
    <citation type="journal article" date="2008" name="Insect Biochem. Mol. Biol.">
        <title>Genome-wide identification of cuticular protein genes in the silkworm, Bombyx mori.</title>
        <authorList>
            <person name="Futahashi R."/>
            <person name="Okamoto S."/>
            <person name="Kawasaki H."/>
            <person name="Zhong Y."/>
            <person name="Iwanaga M."/>
            <person name="Mita K."/>
            <person name="Fujiwara H."/>
        </authorList>
    </citation>
    <scope>NUCLEOTIDE SEQUENCE</scope>
</reference>
<dbReference type="InterPro" id="IPR000618">
    <property type="entry name" value="Insect_cuticle"/>
</dbReference>
<dbReference type="PROSITE" id="PS00233">
    <property type="entry name" value="CHIT_BIND_RR_1"/>
    <property type="match status" value="1"/>
</dbReference>
<dbReference type="GO" id="GO:0062129">
    <property type="term" value="C:chitin-based extracellular matrix"/>
    <property type="evidence" value="ECO:0007669"/>
    <property type="project" value="TreeGrafter"/>
</dbReference>
<keyword evidence="1 3" id="KW-0193">Cuticle</keyword>
<dbReference type="EMBL" id="BR000503">
    <property type="protein sequence ID" value="FAA00504.1"/>
    <property type="molecule type" value="mRNA"/>
</dbReference>
<dbReference type="AlphaFoldDB" id="C0H6J3"/>
<dbReference type="PROSITE" id="PS51155">
    <property type="entry name" value="CHIT_BIND_RR_2"/>
    <property type="match status" value="1"/>
</dbReference>
<dbReference type="HOGENOM" id="CLU_065450_3_0_1"/>
<evidence type="ECO:0000256" key="2">
    <source>
        <dbReference type="ARBA" id="ARBA00022729"/>
    </source>
</evidence>
<dbReference type="InterPro" id="IPR031311">
    <property type="entry name" value="CHIT_BIND_RR_consensus"/>
</dbReference>
<evidence type="ECO:0000313" key="5">
    <source>
        <dbReference type="EMBL" id="FAA00504.1"/>
    </source>
</evidence>
<evidence type="ECO:0000256" key="4">
    <source>
        <dbReference type="SAM" id="SignalP"/>
    </source>
</evidence>
<proteinExistence type="evidence at transcript level"/>
<dbReference type="GO" id="GO:0008010">
    <property type="term" value="F:structural constituent of chitin-based larval cuticle"/>
    <property type="evidence" value="ECO:0007669"/>
    <property type="project" value="TreeGrafter"/>
</dbReference>
<dbReference type="InterPro" id="IPR050468">
    <property type="entry name" value="Cuticle_Struct_Prot"/>
</dbReference>
<protein>
    <submittedName>
        <fullName evidence="5">Putative cuticle protein</fullName>
    </submittedName>
</protein>
<dbReference type="PANTHER" id="PTHR10380:SF238">
    <property type="entry name" value="CUTICULAR PROTEIN 65EA-RELATED"/>
    <property type="match status" value="1"/>
</dbReference>
<gene>
    <name evidence="5" type="primary">BmorCPR2</name>
</gene>
<evidence type="ECO:0000256" key="3">
    <source>
        <dbReference type="PROSITE-ProRule" id="PRU00497"/>
    </source>
</evidence>
<dbReference type="PANTHER" id="PTHR10380">
    <property type="entry name" value="CUTICLE PROTEIN"/>
    <property type="match status" value="1"/>
</dbReference>
<sequence length="143" mass="15298">MKFLIVLAVAVACASADVSHIVKSDEYAAPVVKSSYDITPEGHFQFNYETGNGIYAQAEGAVKNVNSEYPAIEVKGAYKYTSPDGQPIDLAYVADENGYQPQGSHLPTPHPIPEAIARALAYIEAHPPSPSVVERKVVANLLG</sequence>
<evidence type="ECO:0000256" key="1">
    <source>
        <dbReference type="ARBA" id="ARBA00022460"/>
    </source>
</evidence>
<name>C0H6J3_BOMMO</name>
<keyword evidence="2 4" id="KW-0732">Signal</keyword>